<gene>
    <name evidence="1" type="ORF">F5148DRAFT_1150007</name>
</gene>
<dbReference type="Proteomes" id="UP001207468">
    <property type="component" value="Unassembled WGS sequence"/>
</dbReference>
<comment type="caution">
    <text evidence="1">The sequence shown here is derived from an EMBL/GenBank/DDBJ whole genome shotgun (WGS) entry which is preliminary data.</text>
</comment>
<reference evidence="1" key="1">
    <citation type="submission" date="2021-03" db="EMBL/GenBank/DDBJ databases">
        <title>Evolutionary priming and transition to the ectomycorrhizal habit in an iconic lineage of mushroom-forming fungi: is preadaptation a requirement?</title>
        <authorList>
            <consortium name="DOE Joint Genome Institute"/>
            <person name="Looney B.P."/>
            <person name="Miyauchi S."/>
            <person name="Morin E."/>
            <person name="Drula E."/>
            <person name="Courty P.E."/>
            <person name="Chicoki N."/>
            <person name="Fauchery L."/>
            <person name="Kohler A."/>
            <person name="Kuo A."/>
            <person name="LaButti K."/>
            <person name="Pangilinan J."/>
            <person name="Lipzen A."/>
            <person name="Riley R."/>
            <person name="Andreopoulos W."/>
            <person name="He G."/>
            <person name="Johnson J."/>
            <person name="Barry K.W."/>
            <person name="Grigoriev I.V."/>
            <person name="Nagy L."/>
            <person name="Hibbett D."/>
            <person name="Henrissat B."/>
            <person name="Matheny P.B."/>
            <person name="Labbe J."/>
            <person name="Martin A.F."/>
        </authorList>
    </citation>
    <scope>NUCLEOTIDE SEQUENCE</scope>
    <source>
        <strain evidence="1">BPL698</strain>
    </source>
</reference>
<evidence type="ECO:0000313" key="2">
    <source>
        <dbReference type="Proteomes" id="UP001207468"/>
    </source>
</evidence>
<name>A0ACC0U5Z6_9AGAM</name>
<keyword evidence="2" id="KW-1185">Reference proteome</keyword>
<organism evidence="1 2">
    <name type="scientific">Russula earlei</name>
    <dbReference type="NCBI Taxonomy" id="71964"/>
    <lineage>
        <taxon>Eukaryota</taxon>
        <taxon>Fungi</taxon>
        <taxon>Dikarya</taxon>
        <taxon>Basidiomycota</taxon>
        <taxon>Agaricomycotina</taxon>
        <taxon>Agaricomycetes</taxon>
        <taxon>Russulales</taxon>
        <taxon>Russulaceae</taxon>
        <taxon>Russula</taxon>
    </lineage>
</organism>
<accession>A0ACC0U5Z6</accession>
<sequence length="222" mass="24216">MTPDGGLPPPPQVVHPMKRFRVINLRSRRCCSRPPPSARVAQGSRSPQRMTLTSSGALEPEGTWCKQDMGRGAADSGSARVIQGRPVKQIWEALSAHVATKKMKHARCKHPAIVPQHAHGRADRHDLESYPGTGKETNMQRWTRSGLRAGQPTRREQIVIDALSASTRIQFTVRVPSLFLLPVPVAATQTAPPCGKEAYAHAGNCLIADHGTLFFDATPVWG</sequence>
<evidence type="ECO:0000313" key="1">
    <source>
        <dbReference type="EMBL" id="KAI9507109.1"/>
    </source>
</evidence>
<dbReference type="EMBL" id="JAGFNK010000140">
    <property type="protein sequence ID" value="KAI9507109.1"/>
    <property type="molecule type" value="Genomic_DNA"/>
</dbReference>
<protein>
    <submittedName>
        <fullName evidence="1">Uncharacterized protein</fullName>
    </submittedName>
</protein>
<proteinExistence type="predicted"/>